<evidence type="ECO:0000313" key="8">
    <source>
        <dbReference type="Proteomes" id="UP000233654"/>
    </source>
</evidence>
<evidence type="ECO:0000256" key="6">
    <source>
        <dbReference type="SAM" id="Phobius"/>
    </source>
</evidence>
<proteinExistence type="predicted"/>
<evidence type="ECO:0000256" key="2">
    <source>
        <dbReference type="ARBA" id="ARBA00022692"/>
    </source>
</evidence>
<keyword evidence="2 6" id="KW-0812">Transmembrane</keyword>
<accession>A0A2N3G7I2</accession>
<gene>
    <name evidence="7" type="ORF">CVT63_01985</name>
</gene>
<protein>
    <submittedName>
        <fullName evidence="7">Cell cycle protein</fullName>
    </submittedName>
</protein>
<name>A0A2N3G7I2_9ACTN</name>
<dbReference type="GO" id="GO:0015648">
    <property type="term" value="F:lipid-linked peptidoglycan transporter activity"/>
    <property type="evidence" value="ECO:0007669"/>
    <property type="project" value="TreeGrafter"/>
</dbReference>
<evidence type="ECO:0000256" key="1">
    <source>
        <dbReference type="ARBA" id="ARBA00004141"/>
    </source>
</evidence>
<keyword evidence="4 6" id="KW-1133">Transmembrane helix</keyword>
<evidence type="ECO:0000256" key="3">
    <source>
        <dbReference type="ARBA" id="ARBA00022960"/>
    </source>
</evidence>
<feature type="transmembrane region" description="Helical" evidence="6">
    <location>
        <begin position="188"/>
        <end position="207"/>
    </location>
</feature>
<evidence type="ECO:0000256" key="4">
    <source>
        <dbReference type="ARBA" id="ARBA00022989"/>
    </source>
</evidence>
<feature type="transmembrane region" description="Helical" evidence="6">
    <location>
        <begin position="352"/>
        <end position="374"/>
    </location>
</feature>
<feature type="transmembrane region" description="Helical" evidence="6">
    <location>
        <begin position="386"/>
        <end position="407"/>
    </location>
</feature>
<dbReference type="Pfam" id="PF01098">
    <property type="entry name" value="FTSW_RODA_SPOVE"/>
    <property type="match status" value="1"/>
</dbReference>
<feature type="transmembrane region" description="Helical" evidence="6">
    <location>
        <begin position="213"/>
        <end position="229"/>
    </location>
</feature>
<evidence type="ECO:0000313" key="7">
    <source>
        <dbReference type="EMBL" id="PKQ28578.1"/>
    </source>
</evidence>
<feature type="transmembrane region" description="Helical" evidence="6">
    <location>
        <begin position="115"/>
        <end position="131"/>
    </location>
</feature>
<sequence length="425" mass="46189">MLLIFLTVMMSVGFISVQLAREEKLAPASFLYPAAAAAAVFIVLHVVLRIFMPRADGLILPITAGLTFMGLVMIDRLDPDLALEQMSWIIVAAVCFVLVILFFRDYENLAQYKYTWGIAALLLLASTMVLGKEVNGARLWLQIGSFHFQPSELAKVALVIFLAAFFAEKHELLSISTHRALGIPLPEVKYFVPLLLMWGVSVLMMIYQKDLGSSLLFFGIFTCMMYAATARKTYVLVGVALFALGAYLCYLGFGHVQVRVLTWLRPFNAATIQHESYQISQSLFALSSGGVSGTGLGLGHPNFIPSVTTDFIFSAVGEELGLLGAASVVLMYILLVARGIKVALSHRDDFGKLLAVGLVSIIALQSFIIMGGVTRLIPLTGITLPFMSYGGSSLVANFMVLGLLMALSHRGATTNVVSLKEGTKR</sequence>
<dbReference type="GO" id="GO:0005886">
    <property type="term" value="C:plasma membrane"/>
    <property type="evidence" value="ECO:0007669"/>
    <property type="project" value="TreeGrafter"/>
</dbReference>
<feature type="transmembrane region" description="Helical" evidence="6">
    <location>
        <begin position="151"/>
        <end position="167"/>
    </location>
</feature>
<dbReference type="InterPro" id="IPR001182">
    <property type="entry name" value="FtsW/RodA"/>
</dbReference>
<dbReference type="GO" id="GO:0051301">
    <property type="term" value="P:cell division"/>
    <property type="evidence" value="ECO:0007669"/>
    <property type="project" value="InterPro"/>
</dbReference>
<feature type="transmembrane region" description="Helical" evidence="6">
    <location>
        <begin position="30"/>
        <end position="51"/>
    </location>
</feature>
<dbReference type="AlphaFoldDB" id="A0A2N3G7I2"/>
<dbReference type="GO" id="GO:0032153">
    <property type="term" value="C:cell division site"/>
    <property type="evidence" value="ECO:0007669"/>
    <property type="project" value="TreeGrafter"/>
</dbReference>
<feature type="transmembrane region" description="Helical" evidence="6">
    <location>
        <begin position="320"/>
        <end position="340"/>
    </location>
</feature>
<dbReference type="Proteomes" id="UP000233654">
    <property type="component" value="Unassembled WGS sequence"/>
</dbReference>
<keyword evidence="5 6" id="KW-0472">Membrane</keyword>
<feature type="transmembrane region" description="Helical" evidence="6">
    <location>
        <begin position="234"/>
        <end position="253"/>
    </location>
</feature>
<dbReference type="PANTHER" id="PTHR30474:SF3">
    <property type="entry name" value="PEPTIDOGLYCAN GLYCOSYLTRANSFERASE RODA"/>
    <property type="match status" value="1"/>
</dbReference>
<keyword evidence="3" id="KW-0133">Cell shape</keyword>
<organism evidence="7 8">
    <name type="scientific">Candidatus Anoxymicrobium japonicum</name>
    <dbReference type="NCBI Taxonomy" id="2013648"/>
    <lineage>
        <taxon>Bacteria</taxon>
        <taxon>Bacillati</taxon>
        <taxon>Actinomycetota</taxon>
        <taxon>Candidatus Geothermincolia</taxon>
        <taxon>Candidatus Geothermincolales</taxon>
        <taxon>Candidatus Anoxymicrobiaceae</taxon>
        <taxon>Candidatus Anoxymicrobium</taxon>
    </lineage>
</organism>
<comment type="caution">
    <text evidence="7">The sequence shown here is derived from an EMBL/GenBank/DDBJ whole genome shotgun (WGS) entry which is preliminary data.</text>
</comment>
<dbReference type="PANTHER" id="PTHR30474">
    <property type="entry name" value="CELL CYCLE PROTEIN"/>
    <property type="match status" value="1"/>
</dbReference>
<comment type="subcellular location">
    <subcellularLocation>
        <location evidence="1">Membrane</location>
        <topology evidence="1">Multi-pass membrane protein</topology>
    </subcellularLocation>
</comment>
<dbReference type="GO" id="GO:0008360">
    <property type="term" value="P:regulation of cell shape"/>
    <property type="evidence" value="ECO:0007669"/>
    <property type="project" value="UniProtKB-KW"/>
</dbReference>
<dbReference type="EMBL" id="PHEX01000011">
    <property type="protein sequence ID" value="PKQ28578.1"/>
    <property type="molecule type" value="Genomic_DNA"/>
</dbReference>
<reference evidence="7 8" key="1">
    <citation type="journal article" date="2017" name="ISME J.">
        <title>Potential for microbial H2 and metal transformations associated with novel bacteria and archaea in deep terrestrial subsurface sediments.</title>
        <authorList>
            <person name="Hernsdorf A.W."/>
            <person name="Amano Y."/>
            <person name="Miyakawa K."/>
            <person name="Ise K."/>
            <person name="Suzuki Y."/>
            <person name="Anantharaman K."/>
            <person name="Probst A."/>
            <person name="Burstein D."/>
            <person name="Thomas B.C."/>
            <person name="Banfield J.F."/>
        </authorList>
    </citation>
    <scope>NUCLEOTIDE SEQUENCE [LARGE SCALE GENOMIC DNA]</scope>
    <source>
        <strain evidence="7">HGW-Actinobacteria-3</strain>
    </source>
</reference>
<evidence type="ECO:0000256" key="5">
    <source>
        <dbReference type="ARBA" id="ARBA00023136"/>
    </source>
</evidence>
<feature type="transmembrane region" description="Helical" evidence="6">
    <location>
        <begin position="58"/>
        <end position="74"/>
    </location>
</feature>
<feature type="transmembrane region" description="Helical" evidence="6">
    <location>
        <begin position="86"/>
        <end position="103"/>
    </location>
</feature>